<sequence length="285" mass="32375">MIKPMKKLLLFVILIPFCTFAQNKPTPRSVVNQIKENVTCDWAEKTVDVFKAGNPDTEIKGIAVCMFADMRTLQKAVEMNCNFIITHEPVFYNHLDDTEAYANDPVYKEKRQFIEDHKLVVFRFHDHIHMTKPDGIYAGMIEKLGWKDYAVDDRGTLFKMPEIQLADFAQELKKQLGLQTVRVIGNPEMKFTKVGLAVGAPGGARQIQMLNMPDVEVMVAGEANEWETYLYANDATTLGKNKAVIFVGHIKSEEAGMDYCAQWLKGFVKGVPIHFIENEANFVTF</sequence>
<dbReference type="EMBL" id="JRHC01000007">
    <property type="protein sequence ID" value="KJF42075.1"/>
    <property type="molecule type" value="Genomic_DNA"/>
</dbReference>
<evidence type="ECO:0000256" key="4">
    <source>
        <dbReference type="SAM" id="SignalP"/>
    </source>
</evidence>
<dbReference type="GO" id="GO:0005737">
    <property type="term" value="C:cytoplasm"/>
    <property type="evidence" value="ECO:0007669"/>
    <property type="project" value="TreeGrafter"/>
</dbReference>
<dbReference type="SUPFAM" id="SSF102705">
    <property type="entry name" value="NIF3 (NGG1p interacting factor 3)-like"/>
    <property type="match status" value="1"/>
</dbReference>
<keyword evidence="4" id="KW-0732">Signal</keyword>
<comment type="caution">
    <text evidence="5">The sequence shown here is derived from an EMBL/GenBank/DDBJ whole genome shotgun (WGS) entry which is preliminary data.</text>
</comment>
<organism evidence="5 6">
    <name type="scientific">Draconibacterium sediminis</name>
    <dbReference type="NCBI Taxonomy" id="1544798"/>
    <lineage>
        <taxon>Bacteria</taxon>
        <taxon>Pseudomonadati</taxon>
        <taxon>Bacteroidota</taxon>
        <taxon>Bacteroidia</taxon>
        <taxon>Marinilabiliales</taxon>
        <taxon>Prolixibacteraceae</taxon>
        <taxon>Draconibacterium</taxon>
    </lineage>
</organism>
<keyword evidence="2 3" id="KW-0479">Metal-binding</keyword>
<feature type="binding site" evidence="3">
    <location>
        <position position="87"/>
    </location>
    <ligand>
        <name>a divalent metal cation</name>
        <dbReference type="ChEBI" id="CHEBI:60240"/>
        <label>1</label>
    </ligand>
</feature>
<dbReference type="Proteomes" id="UP000032544">
    <property type="component" value="Unassembled WGS sequence"/>
</dbReference>
<evidence type="ECO:0000313" key="6">
    <source>
        <dbReference type="Proteomes" id="UP000032544"/>
    </source>
</evidence>
<dbReference type="PANTHER" id="PTHR13799">
    <property type="entry name" value="NGG1 INTERACTING FACTOR 3"/>
    <property type="match status" value="1"/>
</dbReference>
<keyword evidence="6" id="KW-1185">Reference proteome</keyword>
<feature type="signal peptide" evidence="4">
    <location>
        <begin position="1"/>
        <end position="21"/>
    </location>
</feature>
<name>A0A0D8J536_9BACT</name>
<dbReference type="InterPro" id="IPR036069">
    <property type="entry name" value="DUF34/NIF3_sf"/>
</dbReference>
<accession>A0A0D8J536</accession>
<dbReference type="InterPro" id="IPR002678">
    <property type="entry name" value="DUF34/NIF3"/>
</dbReference>
<evidence type="ECO:0000256" key="3">
    <source>
        <dbReference type="PIRSR" id="PIRSR602678-1"/>
    </source>
</evidence>
<dbReference type="STRING" id="1544798.LH29_22645"/>
<gene>
    <name evidence="5" type="ORF">LH29_22645</name>
</gene>
<dbReference type="OrthoDB" id="1116574at2"/>
<comment type="similarity">
    <text evidence="1">Belongs to the GTP cyclohydrolase I type 2/NIF3 family.</text>
</comment>
<dbReference type="Pfam" id="PF01784">
    <property type="entry name" value="DUF34_NIF3"/>
    <property type="match status" value="1"/>
</dbReference>
<dbReference type="GO" id="GO:0046872">
    <property type="term" value="F:metal ion binding"/>
    <property type="evidence" value="ECO:0007669"/>
    <property type="project" value="UniProtKB-KW"/>
</dbReference>
<feature type="chain" id="PRO_5002331133" description="NGG1p interacting factor 3 protein, NIF3" evidence="4">
    <location>
        <begin position="22"/>
        <end position="285"/>
    </location>
</feature>
<evidence type="ECO:0008006" key="7">
    <source>
        <dbReference type="Google" id="ProtNLM"/>
    </source>
</evidence>
<proteinExistence type="inferred from homology"/>
<dbReference type="PANTHER" id="PTHR13799:SF14">
    <property type="entry name" value="GTP CYCLOHYDROLASE 1 TYPE 2 HOMOLOG"/>
    <property type="match status" value="1"/>
</dbReference>
<reference evidence="5 6" key="1">
    <citation type="submission" date="2014-09" db="EMBL/GenBank/DDBJ databases">
        <title>Draft Genome Sequence of Draconibacterium sp. JN14CK-3.</title>
        <authorList>
            <person name="Dong C."/>
            <person name="Lai Q."/>
            <person name="Shao Z."/>
        </authorList>
    </citation>
    <scope>NUCLEOTIDE SEQUENCE [LARGE SCALE GENOMIC DNA]</scope>
    <source>
        <strain evidence="5 6">JN14CK-3</strain>
    </source>
</reference>
<evidence type="ECO:0000256" key="1">
    <source>
        <dbReference type="ARBA" id="ARBA00006964"/>
    </source>
</evidence>
<dbReference type="Gene3D" id="3.40.1390.30">
    <property type="entry name" value="NIF3 (NGG1p interacting factor 3)-like"/>
    <property type="match status" value="2"/>
</dbReference>
<protein>
    <recommendedName>
        <fullName evidence="7">NGG1p interacting factor 3 protein, NIF3</fullName>
    </recommendedName>
</protein>
<feature type="binding site" evidence="3">
    <location>
        <position position="249"/>
    </location>
    <ligand>
        <name>a divalent metal cation</name>
        <dbReference type="ChEBI" id="CHEBI:60240"/>
        <label>1</label>
    </ligand>
</feature>
<evidence type="ECO:0000256" key="2">
    <source>
        <dbReference type="ARBA" id="ARBA00022723"/>
    </source>
</evidence>
<dbReference type="AlphaFoldDB" id="A0A0D8J536"/>
<feature type="binding site" evidence="3">
    <location>
        <position position="253"/>
    </location>
    <ligand>
        <name>a divalent metal cation</name>
        <dbReference type="ChEBI" id="CHEBI:60240"/>
        <label>1</label>
    </ligand>
</feature>
<evidence type="ECO:0000313" key="5">
    <source>
        <dbReference type="EMBL" id="KJF42075.1"/>
    </source>
</evidence>